<name>K4ICP3_PSYTT</name>
<dbReference type="EMBL" id="CP003879">
    <property type="protein sequence ID" value="AFU67643.1"/>
    <property type="molecule type" value="Genomic_DNA"/>
</dbReference>
<dbReference type="HOGENOM" id="CLU_431305_0_0_10"/>
<dbReference type="STRING" id="313595.P700755_000623"/>
<dbReference type="KEGG" id="ptq:P700755_000623"/>
<dbReference type="OrthoDB" id="1386348at2"/>
<dbReference type="InterPro" id="IPR036388">
    <property type="entry name" value="WH-like_DNA-bd_sf"/>
</dbReference>
<accession>K4ICP3</accession>
<dbReference type="Pfam" id="PF04545">
    <property type="entry name" value="Sigma70_r4"/>
    <property type="match status" value="1"/>
</dbReference>
<proteinExistence type="predicted"/>
<dbReference type="InterPro" id="IPR007630">
    <property type="entry name" value="RNA_pol_sigma70_r4"/>
</dbReference>
<reference evidence="2" key="2">
    <citation type="submission" date="2012-09" db="EMBL/GenBank/DDBJ databases">
        <title>The complete sequence of Psychroflexus torquis an extreme psychrophile from sea-ice that is stimulated by light.</title>
        <authorList>
            <person name="Feng S."/>
            <person name="Powell S.M."/>
            <person name="Bowman J.P."/>
        </authorList>
    </citation>
    <scope>NUCLEOTIDE SEQUENCE [LARGE SCALE GENOMIC DNA]</scope>
    <source>
        <strain evidence="2">ATCC 700755</strain>
    </source>
</reference>
<protein>
    <recommendedName>
        <fullName evidence="1">RNA polymerase sigma-70 region 4 domain-containing protein</fullName>
    </recommendedName>
</protein>
<dbReference type="RefSeq" id="WP_015023260.1">
    <property type="nucleotide sequence ID" value="NC_018721.1"/>
</dbReference>
<dbReference type="Gene3D" id="1.10.150.20">
    <property type="entry name" value="5' to 3' exonuclease, C-terminal subdomain"/>
    <property type="match status" value="1"/>
</dbReference>
<keyword evidence="3" id="KW-1185">Reference proteome</keyword>
<gene>
    <name evidence="2" type="ordered locus">P700755_000623</name>
</gene>
<evidence type="ECO:0000313" key="2">
    <source>
        <dbReference type="EMBL" id="AFU67643.1"/>
    </source>
</evidence>
<feature type="domain" description="RNA polymerase sigma-70 region 4" evidence="1">
    <location>
        <begin position="221"/>
        <end position="260"/>
    </location>
</feature>
<dbReference type="Proteomes" id="UP000008514">
    <property type="component" value="Chromosome"/>
</dbReference>
<dbReference type="AlphaFoldDB" id="K4ICP3"/>
<organism evidence="2 3">
    <name type="scientific">Psychroflexus torquis (strain ATCC 700755 / CIP 106069 / ACAM 623)</name>
    <dbReference type="NCBI Taxonomy" id="313595"/>
    <lineage>
        <taxon>Bacteria</taxon>
        <taxon>Pseudomonadati</taxon>
        <taxon>Bacteroidota</taxon>
        <taxon>Flavobacteriia</taxon>
        <taxon>Flavobacteriales</taxon>
        <taxon>Flavobacteriaceae</taxon>
        <taxon>Psychroflexus</taxon>
    </lineage>
</organism>
<dbReference type="Gene3D" id="1.10.10.10">
    <property type="entry name" value="Winged helix-like DNA-binding domain superfamily/Winged helix DNA-binding domain"/>
    <property type="match status" value="1"/>
</dbReference>
<sequence length="734" mass="86342">MTIEEIYKKGEISIRSYNVCQNNKLYSISDLNKYYYQNKSFHDLHNCGRRSNEELVGIFNKHQKEKLEELGIETQKEKPIFKIILGLTRVQREVINSLILVNTKSLSVRSRNAISSYLKGKFTIKYFAEKMLLSDNFNVSKIKNVGAKCVPELDKYISSIKGSLVEVSETKDENFLIALKNRFLIQRTYLNLDIPTEILESESIFLFVDYLVSVNALFNQIQTEIFKKSFKIYKNQKELTLDEIAKEVGLSAERVRQRKKGLLDEVFNKLLFTQNFNDDLFQKYNLDITSNHLDVNMDIVEIINSKNKTNLSKQFITYILFAYLSNSFALVGNVEDVFQPKYFNASNRYNWINFYIIKKELVYEIDFNALLNDIESRINNKIEETYTFNFKSYLSKFLTDNQIKSLNLIFPIAEKIINDEFELYLDLYENIIFKRNTARQVHEYTYEALEELGKPSKVKVIFEKVIELHPNYETEEAKIRSSLKRRNGFISIGRKSVHGLKKWEDELVNFKGGTIRNIVKEYLSLSPTPKHISDITEFVLKYRPKSNQNSILQNLKLDESGLYVFFKGSNIGLKSKKYQADFMKIPDVKKPEKKTWQERFEMLDNFTAIQKRQPCSTGVPPKEIKLYRWLNVQKNKLNKGKLDKDKEEELNNLLKKHPSINGKRKVNSNEKYEELISFVSTNHRLPSVSKNGEENLYHFLYKQRKLFDANELNSKEENKFIEVAKLHQNIKYEN</sequence>
<reference evidence="2" key="1">
    <citation type="submission" date="2006-03" db="EMBL/GenBank/DDBJ databases">
        <authorList>
            <person name="Bowman J."/>
            <person name="Ferriera S."/>
            <person name="Johnson J."/>
            <person name="Kravitz S."/>
            <person name="Halpern A."/>
            <person name="Remington K."/>
            <person name="Beeson K."/>
            <person name="Tran B."/>
            <person name="Rogers Y.-H."/>
            <person name="Friedman R."/>
            <person name="Venter J.C."/>
        </authorList>
    </citation>
    <scope>NUCLEOTIDE SEQUENCE [LARGE SCALE GENOMIC DNA]</scope>
    <source>
        <strain evidence="2">ATCC 700755</strain>
    </source>
</reference>
<dbReference type="GO" id="GO:0003700">
    <property type="term" value="F:DNA-binding transcription factor activity"/>
    <property type="evidence" value="ECO:0007669"/>
    <property type="project" value="InterPro"/>
</dbReference>
<dbReference type="GO" id="GO:0006352">
    <property type="term" value="P:DNA-templated transcription initiation"/>
    <property type="evidence" value="ECO:0007669"/>
    <property type="project" value="InterPro"/>
</dbReference>
<evidence type="ECO:0000313" key="3">
    <source>
        <dbReference type="Proteomes" id="UP000008514"/>
    </source>
</evidence>
<evidence type="ECO:0000259" key="1">
    <source>
        <dbReference type="Pfam" id="PF04545"/>
    </source>
</evidence>
<dbReference type="Gene3D" id="6.10.140.530">
    <property type="match status" value="1"/>
</dbReference>
<dbReference type="eggNOG" id="ENOG502ZABG">
    <property type="taxonomic scope" value="Bacteria"/>
</dbReference>